<evidence type="ECO:0000256" key="2">
    <source>
        <dbReference type="ARBA" id="ARBA00007749"/>
    </source>
</evidence>
<keyword evidence="3" id="KW-0479">Metal-binding</keyword>
<keyword evidence="5" id="KW-0862">Zinc</keyword>
<dbReference type="KEGG" id="rpod:E0E05_09025"/>
<evidence type="ECO:0000256" key="3">
    <source>
        <dbReference type="ARBA" id="ARBA00022723"/>
    </source>
</evidence>
<proteinExistence type="inferred from homology"/>
<sequence length="252" mass="27551">MSAPTVEVIIHPVCLRFRWDSDELVYMFASNPEQQLDRMERMLGVSPDDGDPIFRTNVGFLPVASTVLVRGERTMLVDPGNHHIGAYSILWHALASRGLSYDDIDVVVTTHTHTDHAAAIVHLPGKPWVLGAGELAEMTAIEGAPIVEAKKSMMGEITEISEQCTLMPGVTAIPTPGHTAGHISLLVETADERVLIAGDTAMIRSEYTDRSFSQWYGPKQLAQLHASLDRVQALEPTLVICGHDRPFRPAGV</sequence>
<evidence type="ECO:0000313" key="7">
    <source>
        <dbReference type="EMBL" id="QBK30720.1"/>
    </source>
</evidence>
<evidence type="ECO:0000256" key="5">
    <source>
        <dbReference type="ARBA" id="ARBA00022833"/>
    </source>
</evidence>
<dbReference type="PANTHER" id="PTHR42978:SF2">
    <property type="entry name" value="102 KBASES UNSTABLE REGION: FROM 1 TO 119443"/>
    <property type="match status" value="1"/>
</dbReference>
<dbReference type="OrthoDB" id="9773738at2"/>
<comment type="similarity">
    <text evidence="2">Belongs to the metallo-beta-lactamase superfamily.</text>
</comment>
<dbReference type="Gene3D" id="3.60.15.10">
    <property type="entry name" value="Ribonuclease Z/Hydroxyacylglutathione hydrolase-like"/>
    <property type="match status" value="1"/>
</dbReference>
<dbReference type="SUPFAM" id="SSF56281">
    <property type="entry name" value="Metallo-hydrolase/oxidoreductase"/>
    <property type="match status" value="1"/>
</dbReference>
<dbReference type="Proteomes" id="UP000293719">
    <property type="component" value="Chromosome"/>
</dbReference>
<dbReference type="EMBL" id="CP036532">
    <property type="protein sequence ID" value="QBK30720.1"/>
    <property type="molecule type" value="Genomic_DNA"/>
</dbReference>
<organism evidence="7 8">
    <name type="scientific">Roseitalea porphyridii</name>
    <dbReference type="NCBI Taxonomy" id="1852022"/>
    <lineage>
        <taxon>Bacteria</taxon>
        <taxon>Pseudomonadati</taxon>
        <taxon>Pseudomonadota</taxon>
        <taxon>Alphaproteobacteria</taxon>
        <taxon>Hyphomicrobiales</taxon>
        <taxon>Ahrensiaceae</taxon>
        <taxon>Roseitalea</taxon>
    </lineage>
</organism>
<dbReference type="GO" id="GO:0016787">
    <property type="term" value="F:hydrolase activity"/>
    <property type="evidence" value="ECO:0007669"/>
    <property type="project" value="UniProtKB-KW"/>
</dbReference>
<keyword evidence="8" id="KW-1185">Reference proteome</keyword>
<dbReference type="Pfam" id="PF00753">
    <property type="entry name" value="Lactamase_B"/>
    <property type="match status" value="1"/>
</dbReference>
<dbReference type="GO" id="GO:0046872">
    <property type="term" value="F:metal ion binding"/>
    <property type="evidence" value="ECO:0007669"/>
    <property type="project" value="UniProtKB-KW"/>
</dbReference>
<dbReference type="InterPro" id="IPR036866">
    <property type="entry name" value="RibonucZ/Hydroxyglut_hydro"/>
</dbReference>
<protein>
    <submittedName>
        <fullName evidence="7">MBL fold metallo-hydrolase</fullName>
    </submittedName>
</protein>
<name>A0A4P6V2Q2_9HYPH</name>
<comment type="cofactor">
    <cofactor evidence="1">
        <name>Zn(2+)</name>
        <dbReference type="ChEBI" id="CHEBI:29105"/>
    </cofactor>
</comment>
<reference evidence="7 8" key="1">
    <citation type="journal article" date="2017" name="Int. J. Syst. Evol. Microbiol.">
        <title>Roseitalea porphyridii gen. nov., sp. nov., isolated from a red alga, and reclassification of Hoeflea suaedae Chung et al. 2013 as Pseudohoeflea suaedae gen. nov., comb. nov.</title>
        <authorList>
            <person name="Hyeon J.W."/>
            <person name="Jeong S.E."/>
            <person name="Baek K."/>
            <person name="Jeon C.O."/>
        </authorList>
    </citation>
    <scope>NUCLEOTIDE SEQUENCE [LARGE SCALE GENOMIC DNA]</scope>
    <source>
        <strain evidence="7 8">MA7-20</strain>
    </source>
</reference>
<keyword evidence="4 7" id="KW-0378">Hydrolase</keyword>
<gene>
    <name evidence="7" type="ORF">E0E05_09025</name>
</gene>
<feature type="domain" description="Metallo-beta-lactamase" evidence="6">
    <location>
        <begin position="63"/>
        <end position="243"/>
    </location>
</feature>
<dbReference type="RefSeq" id="WP_131616404.1">
    <property type="nucleotide sequence ID" value="NZ_CP036532.1"/>
</dbReference>
<dbReference type="PANTHER" id="PTHR42978">
    <property type="entry name" value="QUORUM-QUENCHING LACTONASE YTNP-RELATED-RELATED"/>
    <property type="match status" value="1"/>
</dbReference>
<dbReference type="InterPro" id="IPR001279">
    <property type="entry name" value="Metallo-B-lactamas"/>
</dbReference>
<dbReference type="AlphaFoldDB" id="A0A4P6V2Q2"/>
<evidence type="ECO:0000259" key="6">
    <source>
        <dbReference type="SMART" id="SM00849"/>
    </source>
</evidence>
<dbReference type="GeneID" id="90767435"/>
<accession>A0A4P6V2Q2</accession>
<evidence type="ECO:0000256" key="1">
    <source>
        <dbReference type="ARBA" id="ARBA00001947"/>
    </source>
</evidence>
<dbReference type="InterPro" id="IPR051013">
    <property type="entry name" value="MBL_superfamily_lactonases"/>
</dbReference>
<evidence type="ECO:0000256" key="4">
    <source>
        <dbReference type="ARBA" id="ARBA00022801"/>
    </source>
</evidence>
<dbReference type="SMART" id="SM00849">
    <property type="entry name" value="Lactamase_B"/>
    <property type="match status" value="1"/>
</dbReference>
<evidence type="ECO:0000313" key="8">
    <source>
        <dbReference type="Proteomes" id="UP000293719"/>
    </source>
</evidence>